<feature type="compositionally biased region" description="Basic and acidic residues" evidence="12">
    <location>
        <begin position="957"/>
        <end position="969"/>
    </location>
</feature>
<dbReference type="InterPro" id="IPR003594">
    <property type="entry name" value="HATPase_dom"/>
</dbReference>
<feature type="compositionally biased region" description="Low complexity" evidence="12">
    <location>
        <begin position="680"/>
        <end position="690"/>
    </location>
</feature>
<dbReference type="Proteomes" id="UP001428817">
    <property type="component" value="Unassembled WGS sequence"/>
</dbReference>
<feature type="region of interest" description="Disordered" evidence="12">
    <location>
        <begin position="727"/>
        <end position="918"/>
    </location>
</feature>
<feature type="compositionally biased region" description="Polar residues" evidence="12">
    <location>
        <begin position="789"/>
        <end position="800"/>
    </location>
</feature>
<feature type="transmembrane region" description="Helical" evidence="13">
    <location>
        <begin position="357"/>
        <end position="378"/>
    </location>
</feature>
<evidence type="ECO:0000256" key="7">
    <source>
        <dbReference type="ARBA" id="ARBA00022741"/>
    </source>
</evidence>
<comment type="catalytic activity">
    <reaction evidence="1">
        <text>ATP + protein L-histidine = ADP + protein N-phospho-L-histidine.</text>
        <dbReference type="EC" id="2.7.13.3"/>
    </reaction>
</comment>
<feature type="compositionally biased region" description="Basic and acidic residues" evidence="12">
    <location>
        <begin position="1043"/>
        <end position="1057"/>
    </location>
</feature>
<name>A0ABP9PHX0_9PSEU</name>
<dbReference type="SUPFAM" id="SSF55874">
    <property type="entry name" value="ATPase domain of HSP90 chaperone/DNA topoisomerase II/histidine kinase"/>
    <property type="match status" value="1"/>
</dbReference>
<comment type="caution">
    <text evidence="16">The sequence shown here is derived from an EMBL/GenBank/DDBJ whole genome shotgun (WGS) entry which is preliminary data.</text>
</comment>
<dbReference type="Pfam" id="PF00672">
    <property type="entry name" value="HAMP"/>
    <property type="match status" value="1"/>
</dbReference>
<dbReference type="InterPro" id="IPR050980">
    <property type="entry name" value="2C_sensor_his_kinase"/>
</dbReference>
<dbReference type="Pfam" id="PF08376">
    <property type="entry name" value="NIT"/>
    <property type="match status" value="1"/>
</dbReference>
<evidence type="ECO:0000256" key="12">
    <source>
        <dbReference type="SAM" id="MobiDB-lite"/>
    </source>
</evidence>
<organism evidence="16 17">
    <name type="scientific">Pseudonocardia eucalypti</name>
    <dbReference type="NCBI Taxonomy" id="648755"/>
    <lineage>
        <taxon>Bacteria</taxon>
        <taxon>Bacillati</taxon>
        <taxon>Actinomycetota</taxon>
        <taxon>Actinomycetes</taxon>
        <taxon>Pseudonocardiales</taxon>
        <taxon>Pseudonocardiaceae</taxon>
        <taxon>Pseudonocardia</taxon>
    </lineage>
</organism>
<sequence>MTKKTATDRPSRLQPRNWSLPVKLASVLLVPTLLALVLGALRIADRTHEANDLARLDRYVVLQEKASTAIDRLQAERYTSALFVQKGAGAPEPRDGASESEANSEEDSAAPDDSAVGDAVRASDSALEDLNKAVGDPATMPGATVDAYRLVRTGVDRLAAVREAVTSAGERDRSSGTDAKPAITPGAVIGQYTGPIEALLGFEDSMNRQLATPALAGLPAGLSALTMSREQVALQHTVIGVAALRGGMLPGDADLMRATDARLSTSVGQFRAGLTAEQQSRYLSFTTSGGHDQRQAMKQQAMSRVSPRGTVALGINPSGWDQASKSVLEEMRTSETGLRNEIKGISHAQQEAQRDAAGIYSVVLLLGLLAAATVVFLVGRSMLKPLRELQKTALDVAQRRLPKAVRAMRAGEVPNVKVAPVKVNSIDEIGQVARAFDQVHGQAVRLAAEQATLQTSVNSMFVNLSRRSQGLVERQLRLIEQLERNEQDSDQLANLFQLDHLATRMRRNSENLLVLSGSDVAKRSATQVPTVDVLRAAVSEIEQYQRVVVQPPPAADLLGRAAGDMVHLVAELLDNATNFSAPDTQVVVTSTRAKDGSVLVEIADQGVGMTEEELTSANKRLSGPNTMDVSASRRMGLFVVGRLAARHEIKVELAVAPSGQGVTARVTVPAGLVTVGKSSAEPAHAAAPEPGVEGRPAAAIAGGMPENPRVPAARVATSSGGVLAVPANGAGVNGSPRVNGAHRAPTNGSGPADDEGGLPRRTAGLALGARNSDGTRSLVPPGQPAPPLSTGQSGSMTAGQPGQPGHSGHSGQPVGGQSGPMPVNQPGPMAGGQSGPLPMGNHSGPPGRSGPPPGRSVPPPPGRPGQGAPTNGRPPGRPHGGPPRRPGGELPPLPPYQGFRPDPTETARQIRERNAGSPIFEEMASAWFQDVRANEMGDDEVDPAANAKLNWGSSEPVVREPRKPADSEMTKAGLPKRAPKANLISTGGSGSSGESGPAAPAAVPARSAEQIRGRLASYQRGVRQGRESLTPDPNDPAADGTDDAGRHAREGDREETT</sequence>
<evidence type="ECO:0000256" key="13">
    <source>
        <dbReference type="SAM" id="Phobius"/>
    </source>
</evidence>
<evidence type="ECO:0000256" key="11">
    <source>
        <dbReference type="ARBA" id="ARBA00023012"/>
    </source>
</evidence>
<feature type="compositionally biased region" description="Pro residues" evidence="12">
    <location>
        <begin position="848"/>
        <end position="863"/>
    </location>
</feature>
<evidence type="ECO:0000256" key="8">
    <source>
        <dbReference type="ARBA" id="ARBA00022777"/>
    </source>
</evidence>
<keyword evidence="5" id="KW-0808">Transferase</keyword>
<dbReference type="InterPro" id="IPR013587">
    <property type="entry name" value="Nitrate/nitrite_sensing"/>
</dbReference>
<proteinExistence type="predicted"/>
<dbReference type="CDD" id="cd06225">
    <property type="entry name" value="HAMP"/>
    <property type="match status" value="1"/>
</dbReference>
<evidence type="ECO:0000256" key="1">
    <source>
        <dbReference type="ARBA" id="ARBA00000085"/>
    </source>
</evidence>
<evidence type="ECO:0000256" key="2">
    <source>
        <dbReference type="ARBA" id="ARBA00004370"/>
    </source>
</evidence>
<feature type="compositionally biased region" description="Basic and acidic residues" evidence="12">
    <location>
        <begin position="902"/>
        <end position="914"/>
    </location>
</feature>
<reference evidence="17" key="1">
    <citation type="journal article" date="2019" name="Int. J. Syst. Evol. Microbiol.">
        <title>The Global Catalogue of Microorganisms (GCM) 10K type strain sequencing project: providing services to taxonomists for standard genome sequencing and annotation.</title>
        <authorList>
            <consortium name="The Broad Institute Genomics Platform"/>
            <consortium name="The Broad Institute Genome Sequencing Center for Infectious Disease"/>
            <person name="Wu L."/>
            <person name="Ma J."/>
        </authorList>
    </citation>
    <scope>NUCLEOTIDE SEQUENCE [LARGE SCALE GENOMIC DNA]</scope>
    <source>
        <strain evidence="17">JCM 18303</strain>
    </source>
</reference>
<dbReference type="Gene3D" id="6.10.340.10">
    <property type="match status" value="1"/>
</dbReference>
<keyword evidence="9" id="KW-0067">ATP-binding</keyword>
<evidence type="ECO:0000256" key="6">
    <source>
        <dbReference type="ARBA" id="ARBA00022692"/>
    </source>
</evidence>
<evidence type="ECO:0000313" key="16">
    <source>
        <dbReference type="EMBL" id="GAA5145415.1"/>
    </source>
</evidence>
<feature type="region of interest" description="Disordered" evidence="12">
    <location>
        <begin position="84"/>
        <end position="121"/>
    </location>
</feature>
<keyword evidence="6 13" id="KW-0812">Transmembrane</keyword>
<dbReference type="EC" id="2.7.13.3" evidence="3"/>
<dbReference type="PANTHER" id="PTHR44936:SF9">
    <property type="entry name" value="SENSOR PROTEIN CREC"/>
    <property type="match status" value="1"/>
</dbReference>
<evidence type="ECO:0000256" key="5">
    <source>
        <dbReference type="ARBA" id="ARBA00022679"/>
    </source>
</evidence>
<evidence type="ECO:0000259" key="15">
    <source>
        <dbReference type="SMART" id="SM00387"/>
    </source>
</evidence>
<keyword evidence="13" id="KW-0472">Membrane</keyword>
<keyword evidence="4" id="KW-0597">Phosphoprotein</keyword>
<comment type="subcellular location">
    <subcellularLocation>
        <location evidence="2">Membrane</location>
    </subcellularLocation>
</comment>
<evidence type="ECO:0000256" key="10">
    <source>
        <dbReference type="ARBA" id="ARBA00022989"/>
    </source>
</evidence>
<keyword evidence="8" id="KW-0418">Kinase</keyword>
<dbReference type="Gene3D" id="3.30.565.10">
    <property type="entry name" value="Histidine kinase-like ATPase, C-terminal domain"/>
    <property type="match status" value="1"/>
</dbReference>
<feature type="region of interest" description="Disordered" evidence="12">
    <location>
        <begin position="680"/>
        <end position="705"/>
    </location>
</feature>
<dbReference type="PANTHER" id="PTHR44936">
    <property type="entry name" value="SENSOR PROTEIN CREC"/>
    <property type="match status" value="1"/>
</dbReference>
<feature type="region of interest" description="Disordered" evidence="12">
    <location>
        <begin position="934"/>
        <end position="1057"/>
    </location>
</feature>
<evidence type="ECO:0000256" key="3">
    <source>
        <dbReference type="ARBA" id="ARBA00012438"/>
    </source>
</evidence>
<keyword evidence="11" id="KW-0902">Two-component regulatory system</keyword>
<evidence type="ECO:0000256" key="9">
    <source>
        <dbReference type="ARBA" id="ARBA00022840"/>
    </source>
</evidence>
<feature type="domain" description="Histidine kinase/HSP90-like ATPase" evidence="15">
    <location>
        <begin position="560"/>
        <end position="672"/>
    </location>
</feature>
<keyword evidence="17" id="KW-1185">Reference proteome</keyword>
<dbReference type="InterPro" id="IPR003660">
    <property type="entry name" value="HAMP_dom"/>
</dbReference>
<dbReference type="EMBL" id="BAABJP010000001">
    <property type="protein sequence ID" value="GAA5145415.1"/>
    <property type="molecule type" value="Genomic_DNA"/>
</dbReference>
<feature type="compositionally biased region" description="Low complexity" evidence="12">
    <location>
        <begin position="994"/>
        <end position="1008"/>
    </location>
</feature>
<gene>
    <name evidence="16" type="ORF">GCM10023321_03260</name>
</gene>
<evidence type="ECO:0000313" key="17">
    <source>
        <dbReference type="Proteomes" id="UP001428817"/>
    </source>
</evidence>
<keyword evidence="7" id="KW-0547">Nucleotide-binding</keyword>
<dbReference type="Pfam" id="PF02518">
    <property type="entry name" value="HATPase_c"/>
    <property type="match status" value="1"/>
</dbReference>
<dbReference type="InterPro" id="IPR036890">
    <property type="entry name" value="HATPase_C_sf"/>
</dbReference>
<dbReference type="SMART" id="SM00387">
    <property type="entry name" value="HATPase_c"/>
    <property type="match status" value="1"/>
</dbReference>
<accession>A0ABP9PHX0</accession>
<evidence type="ECO:0000259" key="14">
    <source>
        <dbReference type="SMART" id="SM00304"/>
    </source>
</evidence>
<feature type="compositionally biased region" description="Pro residues" evidence="12">
    <location>
        <begin position="875"/>
        <end position="895"/>
    </location>
</feature>
<keyword evidence="10 13" id="KW-1133">Transmembrane helix</keyword>
<feature type="domain" description="HAMP" evidence="14">
    <location>
        <begin position="380"/>
        <end position="448"/>
    </location>
</feature>
<evidence type="ECO:0000256" key="4">
    <source>
        <dbReference type="ARBA" id="ARBA00022553"/>
    </source>
</evidence>
<dbReference type="SMART" id="SM00304">
    <property type="entry name" value="HAMP"/>
    <property type="match status" value="1"/>
</dbReference>
<protein>
    <recommendedName>
        <fullName evidence="3">histidine kinase</fullName>
        <ecNumber evidence="3">2.7.13.3</ecNumber>
    </recommendedName>
</protein>